<evidence type="ECO:0000313" key="3">
    <source>
        <dbReference type="Proteomes" id="UP000306147"/>
    </source>
</evidence>
<proteinExistence type="predicted"/>
<feature type="chain" id="PRO_5020622324" description="DUF4476 domain-containing protein" evidence="1">
    <location>
        <begin position="24"/>
        <end position="283"/>
    </location>
</feature>
<dbReference type="Proteomes" id="UP000306147">
    <property type="component" value="Unassembled WGS sequence"/>
</dbReference>
<comment type="caution">
    <text evidence="2">The sequence shown here is derived from an EMBL/GenBank/DDBJ whole genome shotgun (WGS) entry which is preliminary data.</text>
</comment>
<dbReference type="OrthoDB" id="7564791at2"/>
<dbReference type="RefSeq" id="WP_135964765.1">
    <property type="nucleotide sequence ID" value="NZ_SRXT01000006.1"/>
</dbReference>
<reference evidence="2 3" key="1">
    <citation type="submission" date="2019-04" db="EMBL/GenBank/DDBJ databases">
        <title>Sphingomonas psychrotolerans sp. nov., isolated from soil in the Tianshan Mountains, Xinjiang, China.</title>
        <authorList>
            <person name="Luo Y."/>
            <person name="Sheng H."/>
        </authorList>
    </citation>
    <scope>NUCLEOTIDE SEQUENCE [LARGE SCALE GENOMIC DNA]</scope>
    <source>
        <strain evidence="2 3">ZFGT-11</strain>
    </source>
</reference>
<organism evidence="2 3">
    <name type="scientific">Sphingomonas gei</name>
    <dbReference type="NCBI Taxonomy" id="1395960"/>
    <lineage>
        <taxon>Bacteria</taxon>
        <taxon>Pseudomonadati</taxon>
        <taxon>Pseudomonadota</taxon>
        <taxon>Alphaproteobacteria</taxon>
        <taxon>Sphingomonadales</taxon>
        <taxon>Sphingomonadaceae</taxon>
        <taxon>Sphingomonas</taxon>
    </lineage>
</organism>
<evidence type="ECO:0000313" key="2">
    <source>
        <dbReference type="EMBL" id="TGX52222.1"/>
    </source>
</evidence>
<sequence length="283" mass="30215">MPRPLTLLLAAPLLLSAGGAALAADQKVTVVSAGSEQAIKLGKTVISRPFGAELVDHLSVVGSYTLRDARLHLIRGKSGVECPARYAVIVARPGQEPVVTESFGTCSAAARPQLRRGVFTVAMPATATGGPLVRYHYANGRMHAPAAALTQGAGTIGAAAPLASVCRSANAIDPADQAQALDTFERDWPKAYRRAGTLKRVQLGQSEMRRLVTDLACMSSWPIGERRVPELATPLFRSQRHREAAFAALESIQRDPDTEANLKAVARSFSAEMRYRIALDPPL</sequence>
<protein>
    <recommendedName>
        <fullName evidence="4">DUF4476 domain-containing protein</fullName>
    </recommendedName>
</protein>
<accession>A0A4V3QYZ8</accession>
<keyword evidence="3" id="KW-1185">Reference proteome</keyword>
<gene>
    <name evidence="2" type="ORF">E5A73_15585</name>
</gene>
<keyword evidence="1" id="KW-0732">Signal</keyword>
<evidence type="ECO:0008006" key="4">
    <source>
        <dbReference type="Google" id="ProtNLM"/>
    </source>
</evidence>
<dbReference type="AlphaFoldDB" id="A0A4V3QYZ8"/>
<feature type="signal peptide" evidence="1">
    <location>
        <begin position="1"/>
        <end position="23"/>
    </location>
</feature>
<dbReference type="EMBL" id="SRXT01000006">
    <property type="protein sequence ID" value="TGX52222.1"/>
    <property type="molecule type" value="Genomic_DNA"/>
</dbReference>
<name>A0A4V3QYZ8_9SPHN</name>
<evidence type="ECO:0000256" key="1">
    <source>
        <dbReference type="SAM" id="SignalP"/>
    </source>
</evidence>